<evidence type="ECO:0000256" key="1">
    <source>
        <dbReference type="SAM" id="Phobius"/>
    </source>
</evidence>
<dbReference type="AlphaFoldDB" id="A0A1W1Z1M0"/>
<dbReference type="STRING" id="504486.SAMN05660703_1046"/>
<feature type="transmembrane region" description="Helical" evidence="1">
    <location>
        <begin position="346"/>
        <end position="370"/>
    </location>
</feature>
<reference evidence="2 3" key="1">
    <citation type="submission" date="2017-04" db="EMBL/GenBank/DDBJ databases">
        <authorList>
            <person name="Afonso C.L."/>
            <person name="Miller P.J."/>
            <person name="Scott M.A."/>
            <person name="Spackman E."/>
            <person name="Goraichik I."/>
            <person name="Dimitrov K.M."/>
            <person name="Suarez D.L."/>
            <person name="Swayne D.E."/>
        </authorList>
    </citation>
    <scope>NUCLEOTIDE SEQUENCE [LARGE SCALE GENOMIC DNA]</scope>
    <source>
        <strain evidence="2 3">DSM 21164</strain>
    </source>
</reference>
<protein>
    <recommendedName>
        <fullName evidence="4">Oxygen tolerance</fullName>
    </recommendedName>
</protein>
<dbReference type="OrthoDB" id="9807384at2"/>
<gene>
    <name evidence="2" type="ORF">SAMN05660703_1046</name>
</gene>
<proteinExistence type="predicted"/>
<evidence type="ECO:0008006" key="4">
    <source>
        <dbReference type="Google" id="ProtNLM"/>
    </source>
</evidence>
<keyword evidence="1" id="KW-0812">Transmembrane</keyword>
<organism evidence="2 3">
    <name type="scientific">Cellulophaga tyrosinoxydans</name>
    <dbReference type="NCBI Taxonomy" id="504486"/>
    <lineage>
        <taxon>Bacteria</taxon>
        <taxon>Pseudomonadati</taxon>
        <taxon>Bacteroidota</taxon>
        <taxon>Flavobacteriia</taxon>
        <taxon>Flavobacteriales</taxon>
        <taxon>Flavobacteriaceae</taxon>
        <taxon>Cellulophaga</taxon>
    </lineage>
</organism>
<name>A0A1W1Z1M0_9FLAO</name>
<dbReference type="EMBL" id="FWXO01000001">
    <property type="protein sequence ID" value="SMC42355.1"/>
    <property type="molecule type" value="Genomic_DNA"/>
</dbReference>
<accession>A0A1W1Z1M0</accession>
<evidence type="ECO:0000313" key="3">
    <source>
        <dbReference type="Proteomes" id="UP000192360"/>
    </source>
</evidence>
<keyword evidence="3" id="KW-1185">Reference proteome</keyword>
<keyword evidence="1" id="KW-1133">Transmembrane helix</keyword>
<sequence>MNNKSEKSKLENMYSLLQRRIALCLFFFSVTSFAQTKPIMTFGVDKDSILIGEQLNLVINLEVSTTDQVIFPEGQTFAPLEMVESFVPDTLRENARITLIKKYALTQFDSGAYMIPPQKVLINEKVFTTDSVRIAVNTVPVDTIAQQLFDIKDIINVEKSSTFPWFWVLIIILALAIIAALLYFFIWRKKKLTEEEKVALLAPYDRAMLELKKLENSKYLIQDEYKQYYSELTGIVRSYLEEDVHVSALESTTDQLIEKLEMLKNAGNLKLDDETLNQFKKILQTSDLVKFAKSKPEASVAEQDRKAIETIVTKTKEAIPPPTEEELLQQEEYLEELARKKHRKKVIITAVTAAAVFIISLVSAIGYFGFQHVKDTVLGHPTKELLESDWITSSYGYPPVIIETPKVLLRQEVPLTPELKAVIKNVQAFGYRSSIGLFTIGVSSTTLTQEIEPDVAQSIDFIIKSFENQGAKNIITKTEEFTTFSGVKGVKTYGSGKFSIPESKELINGNYTILTFGGKGFQQQIIMSWLENDTYAQKIVDRVLSTIDVKTE</sequence>
<dbReference type="Proteomes" id="UP000192360">
    <property type="component" value="Unassembled WGS sequence"/>
</dbReference>
<evidence type="ECO:0000313" key="2">
    <source>
        <dbReference type="EMBL" id="SMC42355.1"/>
    </source>
</evidence>
<keyword evidence="1" id="KW-0472">Membrane</keyword>
<feature type="transmembrane region" description="Helical" evidence="1">
    <location>
        <begin position="165"/>
        <end position="187"/>
    </location>
</feature>